<dbReference type="Proteomes" id="UP000001916">
    <property type="component" value="Chromosome"/>
</dbReference>
<dbReference type="Pfam" id="PF10604">
    <property type="entry name" value="Polyketide_cyc2"/>
    <property type="match status" value="1"/>
</dbReference>
<dbReference type="EMBL" id="CP002042">
    <property type="protein sequence ID" value="ADH64205.1"/>
    <property type="molecule type" value="Genomic_DNA"/>
</dbReference>
<reference evidence="1 2" key="1">
    <citation type="journal article" date="2010" name="Stand. Genomic Sci.">
        <title>Complete genome sequence of Meiothermus silvanus type strain (VI-R2).</title>
        <authorList>
            <person name="Sikorski J."/>
            <person name="Tindall B.J."/>
            <person name="Lowry S."/>
            <person name="Lucas S."/>
            <person name="Nolan M."/>
            <person name="Copeland A."/>
            <person name="Glavina Del Rio T."/>
            <person name="Tice H."/>
            <person name="Cheng J.F."/>
            <person name="Han C."/>
            <person name="Pitluck S."/>
            <person name="Liolios K."/>
            <person name="Ivanova N."/>
            <person name="Mavromatis K."/>
            <person name="Mikhailova N."/>
            <person name="Pati A."/>
            <person name="Goodwin L."/>
            <person name="Chen A."/>
            <person name="Palaniappan K."/>
            <person name="Land M."/>
            <person name="Hauser L."/>
            <person name="Chang Y.J."/>
            <person name="Jeffries C.D."/>
            <person name="Rohde M."/>
            <person name="Goker M."/>
            <person name="Woyke T."/>
            <person name="Bristow J."/>
            <person name="Eisen J.A."/>
            <person name="Markowitz V."/>
            <person name="Hugenholtz P."/>
            <person name="Kyrpides N.C."/>
            <person name="Klenk H.P."/>
            <person name="Lapidus A."/>
        </authorList>
    </citation>
    <scope>NUCLEOTIDE SEQUENCE [LARGE SCALE GENOMIC DNA]</scope>
    <source>
        <strain evidence="2">ATCC 700542 / DSM 9946 / VI-R2</strain>
    </source>
</reference>
<dbReference type="OrthoDB" id="191189at2"/>
<protein>
    <submittedName>
        <fullName evidence="1">Polyketide cyclase/dehydrase</fullName>
    </submittedName>
</protein>
<gene>
    <name evidence="1" type="ordered locus">Mesil_2346</name>
</gene>
<organism evidence="1 2">
    <name type="scientific">Allomeiothermus silvanus (strain ATCC 700542 / DSM 9946 / NBRC 106475 / NCIMB 13440 / VI-R2)</name>
    <name type="common">Thermus silvanus</name>
    <dbReference type="NCBI Taxonomy" id="526227"/>
    <lineage>
        <taxon>Bacteria</taxon>
        <taxon>Thermotogati</taxon>
        <taxon>Deinococcota</taxon>
        <taxon>Deinococci</taxon>
        <taxon>Thermales</taxon>
        <taxon>Thermaceae</taxon>
        <taxon>Allomeiothermus</taxon>
    </lineage>
</organism>
<evidence type="ECO:0000313" key="2">
    <source>
        <dbReference type="Proteomes" id="UP000001916"/>
    </source>
</evidence>
<name>D7BA70_ALLS1</name>
<dbReference type="SUPFAM" id="SSF55961">
    <property type="entry name" value="Bet v1-like"/>
    <property type="match status" value="1"/>
</dbReference>
<sequence>MRFEEDLEIVIAAPVEAVWTAFQDFSNWPRWSTYLKEVKRHGDGWMFRARGMPPVDLVWTARAIEREAPHFVRFASIEGAEHDLVVEGSVQLEPTDNGTRVKLHFEGQPHFKSPLMNRAADIYAGMFGEPHKLLKVTLEEFKREVEARSQSKEAPSPA</sequence>
<proteinExistence type="predicted"/>
<evidence type="ECO:0000313" key="1">
    <source>
        <dbReference type="EMBL" id="ADH64205.1"/>
    </source>
</evidence>
<dbReference type="RefSeq" id="WP_013158749.1">
    <property type="nucleotide sequence ID" value="NC_014212.1"/>
</dbReference>
<dbReference type="AlphaFoldDB" id="D7BA70"/>
<dbReference type="InterPro" id="IPR023393">
    <property type="entry name" value="START-like_dom_sf"/>
</dbReference>
<dbReference type="InterPro" id="IPR019587">
    <property type="entry name" value="Polyketide_cyclase/dehydratase"/>
</dbReference>
<dbReference type="eggNOG" id="COG5637">
    <property type="taxonomic scope" value="Bacteria"/>
</dbReference>
<dbReference type="KEGG" id="msv:Mesil_2346"/>
<accession>D7BA70</accession>
<dbReference type="HOGENOM" id="CLU_1650135_0_0_0"/>
<dbReference type="Gene3D" id="3.30.530.20">
    <property type="match status" value="1"/>
</dbReference>
<keyword evidence="2" id="KW-1185">Reference proteome</keyword>